<organism evidence="4 5">
    <name type="scientific">Gossypium trilobum</name>
    <dbReference type="NCBI Taxonomy" id="34281"/>
    <lineage>
        <taxon>Eukaryota</taxon>
        <taxon>Viridiplantae</taxon>
        <taxon>Streptophyta</taxon>
        <taxon>Embryophyta</taxon>
        <taxon>Tracheophyta</taxon>
        <taxon>Spermatophyta</taxon>
        <taxon>Magnoliopsida</taxon>
        <taxon>eudicotyledons</taxon>
        <taxon>Gunneridae</taxon>
        <taxon>Pentapetalae</taxon>
        <taxon>rosids</taxon>
        <taxon>malvids</taxon>
        <taxon>Malvales</taxon>
        <taxon>Malvaceae</taxon>
        <taxon>Malvoideae</taxon>
        <taxon>Gossypium</taxon>
    </lineage>
</organism>
<dbReference type="PANTHER" id="PTHR43832:SF1">
    <property type="entry name" value="S-ADENOSYL-L-METHIONINE-DEPENDENT METHYLTRANSFERASES SUPERFAMILY PROTEIN"/>
    <property type="match status" value="1"/>
</dbReference>
<dbReference type="SUPFAM" id="SSF53335">
    <property type="entry name" value="S-adenosyl-L-methionine-dependent methyltransferases"/>
    <property type="match status" value="1"/>
</dbReference>
<keyword evidence="5" id="KW-1185">Reference proteome</keyword>
<proteinExistence type="inferred from homology"/>
<keyword evidence="3" id="KW-0949">S-adenosyl-L-methionine</keyword>
<dbReference type="InterPro" id="IPR029063">
    <property type="entry name" value="SAM-dependent_MTases_sf"/>
</dbReference>
<dbReference type="CDD" id="cd02440">
    <property type="entry name" value="AdoMet_MTases"/>
    <property type="match status" value="1"/>
</dbReference>
<gene>
    <name evidence="4" type="ORF">Gotri_009338</name>
</gene>
<dbReference type="EMBL" id="JABEZW010000009">
    <property type="protein sequence ID" value="MBA0774103.1"/>
    <property type="molecule type" value="Genomic_DNA"/>
</dbReference>
<dbReference type="AlphaFoldDB" id="A0A7J9EM44"/>
<dbReference type="GO" id="GO:0008168">
    <property type="term" value="F:methyltransferase activity"/>
    <property type="evidence" value="ECO:0007669"/>
    <property type="project" value="UniProtKB-KW"/>
</dbReference>
<accession>A0A7J9EM44</accession>
<protein>
    <submittedName>
        <fullName evidence="4">Uncharacterized protein</fullName>
    </submittedName>
</protein>
<evidence type="ECO:0000313" key="5">
    <source>
        <dbReference type="Proteomes" id="UP000593568"/>
    </source>
</evidence>
<dbReference type="GO" id="GO:0032259">
    <property type="term" value="P:methylation"/>
    <property type="evidence" value="ECO:0007669"/>
    <property type="project" value="UniProtKB-KW"/>
</dbReference>
<evidence type="ECO:0000256" key="2">
    <source>
        <dbReference type="ARBA" id="ARBA00022603"/>
    </source>
</evidence>
<reference evidence="4 5" key="1">
    <citation type="journal article" date="2019" name="Genome Biol. Evol.">
        <title>Insights into the evolution of the New World diploid cottons (Gossypium, subgenus Houzingenia) based on genome sequencing.</title>
        <authorList>
            <person name="Grover C.E."/>
            <person name="Arick M.A. 2nd"/>
            <person name="Thrash A."/>
            <person name="Conover J.L."/>
            <person name="Sanders W.S."/>
            <person name="Peterson D.G."/>
            <person name="Frelichowski J.E."/>
            <person name="Scheffler J.A."/>
            <person name="Scheffler B.E."/>
            <person name="Wendel J.F."/>
        </authorList>
    </citation>
    <scope>NUCLEOTIDE SEQUENCE [LARGE SCALE GENOMIC DNA]</scope>
    <source>
        <strain evidence="4">8</strain>
        <tissue evidence="4">Leaf</tissue>
    </source>
</reference>
<evidence type="ECO:0000313" key="4">
    <source>
        <dbReference type="EMBL" id="MBA0774103.1"/>
    </source>
</evidence>
<evidence type="ECO:0000256" key="3">
    <source>
        <dbReference type="ARBA" id="ARBA00022691"/>
    </source>
</evidence>
<comment type="similarity">
    <text evidence="1">Belongs to the CFA/CMAS family.</text>
</comment>
<keyword evidence="2" id="KW-0489">Methyltransferase</keyword>
<evidence type="ECO:0000256" key="1">
    <source>
        <dbReference type="ARBA" id="ARBA00010815"/>
    </source>
</evidence>
<dbReference type="PANTHER" id="PTHR43832">
    <property type="match status" value="1"/>
</dbReference>
<sequence length="191" mass="21795">MLTSLERNLLPDAIIRRLTRLLLASRLRSGYKPSTELQLSDLLQFAHSLKEMPIVIKTDEPKTQHYELPASFFKLVLGKNLKYSCCYFSDGWKTLEDAEEAMMELYCQKSHLKDGQTVLDVGCGWGSLSLYIARKYPNCRVTGICNSSTQKAFIEEQSRDGQLQNVKIIVADISTFEMEAAYDRIYSIGMF</sequence>
<dbReference type="Gene3D" id="3.40.50.150">
    <property type="entry name" value="Vaccinia Virus protein VP39"/>
    <property type="match status" value="1"/>
</dbReference>
<keyword evidence="2" id="KW-0808">Transferase</keyword>
<feature type="non-terminal residue" evidence="4">
    <location>
        <position position="191"/>
    </location>
</feature>
<dbReference type="Pfam" id="PF02353">
    <property type="entry name" value="CMAS"/>
    <property type="match status" value="1"/>
</dbReference>
<name>A0A7J9EM44_9ROSI</name>
<dbReference type="Proteomes" id="UP000593568">
    <property type="component" value="Unassembled WGS sequence"/>
</dbReference>
<comment type="caution">
    <text evidence="4">The sequence shown here is derived from an EMBL/GenBank/DDBJ whole genome shotgun (WGS) entry which is preliminary data.</text>
</comment>